<name>A0A841P977_9HYPH</name>
<proteinExistence type="predicted"/>
<dbReference type="AlphaFoldDB" id="A0A841P977"/>
<dbReference type="EMBL" id="JACHEF010000004">
    <property type="protein sequence ID" value="MBB6411864.1"/>
    <property type="molecule type" value="Genomic_DNA"/>
</dbReference>
<reference evidence="1 2" key="1">
    <citation type="submission" date="2020-08" db="EMBL/GenBank/DDBJ databases">
        <title>Genomic Encyclopedia of Type Strains, Phase IV (KMG-IV): sequencing the most valuable type-strain genomes for metagenomic binning, comparative biology and taxonomic classification.</title>
        <authorList>
            <person name="Goeker M."/>
        </authorList>
    </citation>
    <scope>NUCLEOTIDE SEQUENCE [LARGE SCALE GENOMIC DNA]</scope>
    <source>
        <strain evidence="1 2">DSM 100039</strain>
    </source>
</reference>
<dbReference type="RefSeq" id="WP_184874760.1">
    <property type="nucleotide sequence ID" value="NZ_JACHEF010000004.1"/>
</dbReference>
<accession>A0A841P977</accession>
<evidence type="ECO:0000313" key="2">
    <source>
        <dbReference type="Proteomes" id="UP000556329"/>
    </source>
</evidence>
<comment type="caution">
    <text evidence="1">The sequence shown here is derived from an EMBL/GenBank/DDBJ whole genome shotgun (WGS) entry which is preliminary data.</text>
</comment>
<protein>
    <submittedName>
        <fullName evidence="1">Uncharacterized protein</fullName>
    </submittedName>
</protein>
<dbReference type="Proteomes" id="UP000556329">
    <property type="component" value="Unassembled WGS sequence"/>
</dbReference>
<organism evidence="1 2">
    <name type="scientific">Mesorhizobium sangaii</name>
    <dbReference type="NCBI Taxonomy" id="505389"/>
    <lineage>
        <taxon>Bacteria</taxon>
        <taxon>Pseudomonadati</taxon>
        <taxon>Pseudomonadota</taxon>
        <taxon>Alphaproteobacteria</taxon>
        <taxon>Hyphomicrobiales</taxon>
        <taxon>Phyllobacteriaceae</taxon>
        <taxon>Mesorhizobium</taxon>
    </lineage>
</organism>
<evidence type="ECO:0000313" key="1">
    <source>
        <dbReference type="EMBL" id="MBB6411864.1"/>
    </source>
</evidence>
<sequence length="241" mass="26912">MTDAEEIPSTLLDYLRLARLSSDMAASLSAAQLKNAYDVQRGPFRQQPYFVSHAGKGRTQGASNREEEWLARRLYKQGTMRLPDGKLLQLIDYQFPLKAVRSDAGIGKIDLVGICDGDFGLVELKVGRSNENPVIALLELLAYAAVVRDNLETISAEAMATGRCTHALATTRNFIVAPLQFWAKWAVGPRASRWVQFCDIQRELSRHLRIDYLVLHPDPAQANDTERFECHRLSEALPSAG</sequence>
<gene>
    <name evidence="1" type="ORF">HNQ71_004552</name>
</gene>
<keyword evidence="2" id="KW-1185">Reference proteome</keyword>